<dbReference type="Gene3D" id="1.10.510.10">
    <property type="entry name" value="Transferase(Phosphotransferase) domain 1"/>
    <property type="match status" value="1"/>
</dbReference>
<keyword evidence="1" id="KW-0067">ATP-binding</keyword>
<keyword evidence="1" id="KW-0547">Nucleotide-binding</keyword>
<feature type="binding site" evidence="1">
    <location>
        <position position="259"/>
    </location>
    <ligand>
        <name>ATP</name>
        <dbReference type="ChEBI" id="CHEBI:30616"/>
    </ligand>
</feature>
<dbReference type="SMART" id="SM00220">
    <property type="entry name" value="S_TKc"/>
    <property type="match status" value="1"/>
</dbReference>
<dbReference type="EMBL" id="DS268416">
    <property type="protein sequence ID" value="EFP12536.1"/>
    <property type="molecule type" value="Genomic_DNA"/>
</dbReference>
<dbReference type="PROSITE" id="PS00107">
    <property type="entry name" value="PROTEIN_KINASE_ATP"/>
    <property type="match status" value="1"/>
</dbReference>
<evidence type="ECO:0000256" key="1">
    <source>
        <dbReference type="PROSITE-ProRule" id="PRU10141"/>
    </source>
</evidence>
<gene>
    <name evidence="4" type="ORF">CRE_29681</name>
</gene>
<dbReference type="KEGG" id="crq:GCK72_002666"/>
<keyword evidence="5" id="KW-1185">Reference proteome</keyword>
<dbReference type="InterPro" id="IPR011009">
    <property type="entry name" value="Kinase-like_dom_sf"/>
</dbReference>
<dbReference type="eggNOG" id="KOG0395">
    <property type="taxonomic scope" value="Eukaryota"/>
</dbReference>
<dbReference type="SUPFAM" id="SSF56112">
    <property type="entry name" value="Protein kinase-like (PK-like)"/>
    <property type="match status" value="1"/>
</dbReference>
<dbReference type="InterPro" id="IPR000719">
    <property type="entry name" value="Prot_kinase_dom"/>
</dbReference>
<dbReference type="eggNOG" id="KOG1164">
    <property type="taxonomic scope" value="Eukaryota"/>
</dbReference>
<dbReference type="InterPro" id="IPR017441">
    <property type="entry name" value="Protein_kinase_ATP_BS"/>
</dbReference>
<dbReference type="RefSeq" id="XP_003112102.2">
    <property type="nucleotide sequence ID" value="XM_003112054.2"/>
</dbReference>
<evidence type="ECO:0000256" key="2">
    <source>
        <dbReference type="SAM" id="SignalP"/>
    </source>
</evidence>
<accession>E3LV65</accession>
<dbReference type="HOGENOM" id="CLU_499904_0_0_1"/>
<dbReference type="AlphaFoldDB" id="E3LV65"/>
<dbReference type="FunFam" id="1.10.510.10:FF:000967">
    <property type="entry name" value="Protein CBG11274"/>
    <property type="match status" value="1"/>
</dbReference>
<dbReference type="Pfam" id="PF00069">
    <property type="entry name" value="Pkinase"/>
    <property type="match status" value="1"/>
</dbReference>
<evidence type="ECO:0000313" key="4">
    <source>
        <dbReference type="EMBL" id="EFP12536.1"/>
    </source>
</evidence>
<protein>
    <recommendedName>
        <fullName evidence="3">Protein kinase domain-containing protein</fullName>
    </recommendedName>
</protein>
<dbReference type="PANTHER" id="PTHR11909">
    <property type="entry name" value="CASEIN KINASE-RELATED"/>
    <property type="match status" value="1"/>
</dbReference>
<dbReference type="GeneID" id="9809955"/>
<dbReference type="STRING" id="31234.E3LV65"/>
<dbReference type="GO" id="GO:0005524">
    <property type="term" value="F:ATP binding"/>
    <property type="evidence" value="ECO:0007669"/>
    <property type="project" value="UniProtKB-UniRule"/>
</dbReference>
<feature type="chain" id="PRO_5003175471" description="Protein kinase domain-containing protein" evidence="2">
    <location>
        <begin position="24"/>
        <end position="545"/>
    </location>
</feature>
<feature type="domain" description="Protein kinase" evidence="3">
    <location>
        <begin position="231"/>
        <end position="512"/>
    </location>
</feature>
<sequence>MKPAGYSACLLLILATCIASVCSEDTKYDLSDKHQFTFYFRDRWETMFNTPQPVANPAKADIVTLIGDQLYFQPCYTVARQSGKRYFTDRLWGMMNALKNCHVTASTVLPVDPTINKDQAVLELEFIQNATYKSYTKRLHEISMEVKARKTGGNDPYRIYRITEILNSRGIHVNYSISSTSTNPHGISSDRKIDYFLILESQKRENRMSDEEEEDVNFKAGVEISSSKASYTVVRLLGEGGFGAVYLVKDAKDKTYAMKVERKLEKRKHSKLKMEIAILKLVGTGKHFTKIVDRGKKDKEGFFFLVMELVGKSLADLKQDRPDKVFSFATGLGVASQCLEAVEELHKFGFIHRDLKPQNYACGLDDKKHLIYILDFGIARKYLNTKNELKTPRESVGFKVKFLTVLVMKNATLGTVRFAPLACHRSTENGPKDDCESWFYLLIDLILVGGLPWRKITDKNDVLKCKEECRKEKRHTLYTGIKHTTELNKILDYIDSRAYQDRVDYAFIYKALGEACTSAGLDIDAPYDWEKEREKESLSNEKSSK</sequence>
<dbReference type="InParanoid" id="E3LV65"/>
<dbReference type="InterPro" id="IPR050235">
    <property type="entry name" value="CK1_Ser-Thr_kinase"/>
</dbReference>
<feature type="signal peptide" evidence="2">
    <location>
        <begin position="1"/>
        <end position="23"/>
    </location>
</feature>
<evidence type="ECO:0000259" key="3">
    <source>
        <dbReference type="PROSITE" id="PS50011"/>
    </source>
</evidence>
<dbReference type="FunCoup" id="E3LV65">
    <property type="interactions" value="100"/>
</dbReference>
<organism evidence="5">
    <name type="scientific">Caenorhabditis remanei</name>
    <name type="common">Caenorhabditis vulgaris</name>
    <dbReference type="NCBI Taxonomy" id="31234"/>
    <lineage>
        <taxon>Eukaryota</taxon>
        <taxon>Metazoa</taxon>
        <taxon>Ecdysozoa</taxon>
        <taxon>Nematoda</taxon>
        <taxon>Chromadorea</taxon>
        <taxon>Rhabditida</taxon>
        <taxon>Rhabditina</taxon>
        <taxon>Rhabditomorpha</taxon>
        <taxon>Rhabditoidea</taxon>
        <taxon>Rhabditidae</taxon>
        <taxon>Peloderinae</taxon>
        <taxon>Caenorhabditis</taxon>
    </lineage>
</organism>
<dbReference type="CTD" id="9809955"/>
<dbReference type="OrthoDB" id="5872528at2759"/>
<dbReference type="Proteomes" id="UP000008281">
    <property type="component" value="Unassembled WGS sequence"/>
</dbReference>
<dbReference type="PROSITE" id="PS50011">
    <property type="entry name" value="PROTEIN_KINASE_DOM"/>
    <property type="match status" value="1"/>
</dbReference>
<evidence type="ECO:0000313" key="5">
    <source>
        <dbReference type="Proteomes" id="UP000008281"/>
    </source>
</evidence>
<proteinExistence type="predicted"/>
<dbReference type="GO" id="GO:0004672">
    <property type="term" value="F:protein kinase activity"/>
    <property type="evidence" value="ECO:0007669"/>
    <property type="project" value="InterPro"/>
</dbReference>
<reference evidence="4" key="1">
    <citation type="submission" date="2007-07" db="EMBL/GenBank/DDBJ databases">
        <title>PCAP assembly of the Caenorhabditis remanei genome.</title>
        <authorList>
            <consortium name="The Caenorhabditis remanei Sequencing Consortium"/>
            <person name="Wilson R.K."/>
        </authorList>
    </citation>
    <scope>NUCLEOTIDE SEQUENCE [LARGE SCALE GENOMIC DNA]</scope>
    <source>
        <strain evidence="4">PB4641</strain>
    </source>
</reference>
<keyword evidence="2" id="KW-0732">Signal</keyword>
<name>E3LV65_CAERE</name>